<reference evidence="1" key="1">
    <citation type="submission" date="2021-05" db="EMBL/GenBank/DDBJ databases">
        <title>The genome of the haptophyte Pavlova lutheri (Diacronema luteri, Pavlovales) - a model for lipid biosynthesis in eukaryotic algae.</title>
        <authorList>
            <person name="Hulatt C.J."/>
            <person name="Posewitz M.C."/>
        </authorList>
    </citation>
    <scope>NUCLEOTIDE SEQUENCE</scope>
    <source>
        <strain evidence="1">NIVA-4/92</strain>
    </source>
</reference>
<name>A0A8J5XL85_DIALT</name>
<dbReference type="SUPFAM" id="SSF57938">
    <property type="entry name" value="DnaJ/Hsp40 cysteine-rich domain"/>
    <property type="match status" value="1"/>
</dbReference>
<dbReference type="AlphaFoldDB" id="A0A8J5XL85"/>
<sequence length="131" mass="14267">MEYDDLLAKYSRPGAMAQLAVEQAGVPRHNSVAEDKLSKIRICGTCQAMGHVTKQYGYRVLQERCTECDGEGLIGAKQPTDALSAEHARKQRITQLEAAIREAESLEALEQLEAELLALNAPANAEQTAQA</sequence>
<dbReference type="OrthoDB" id="70058at2759"/>
<evidence type="ECO:0000313" key="2">
    <source>
        <dbReference type="Proteomes" id="UP000751190"/>
    </source>
</evidence>
<dbReference type="Proteomes" id="UP000751190">
    <property type="component" value="Unassembled WGS sequence"/>
</dbReference>
<comment type="caution">
    <text evidence="1">The sequence shown here is derived from an EMBL/GenBank/DDBJ whole genome shotgun (WGS) entry which is preliminary data.</text>
</comment>
<keyword evidence="2" id="KW-1185">Reference proteome</keyword>
<gene>
    <name evidence="1" type="ORF">KFE25_012512</name>
</gene>
<organism evidence="1 2">
    <name type="scientific">Diacronema lutheri</name>
    <name type="common">Unicellular marine alga</name>
    <name type="synonym">Monochrysis lutheri</name>
    <dbReference type="NCBI Taxonomy" id="2081491"/>
    <lineage>
        <taxon>Eukaryota</taxon>
        <taxon>Haptista</taxon>
        <taxon>Haptophyta</taxon>
        <taxon>Pavlovophyceae</taxon>
        <taxon>Pavlovales</taxon>
        <taxon>Pavlovaceae</taxon>
        <taxon>Diacronema</taxon>
    </lineage>
</organism>
<protein>
    <submittedName>
        <fullName evidence="1">Uncharacterized protein</fullName>
    </submittedName>
</protein>
<dbReference type="EMBL" id="JAGTXO010000011">
    <property type="protein sequence ID" value="KAG8465149.1"/>
    <property type="molecule type" value="Genomic_DNA"/>
</dbReference>
<evidence type="ECO:0000313" key="1">
    <source>
        <dbReference type="EMBL" id="KAG8465149.1"/>
    </source>
</evidence>
<dbReference type="InterPro" id="IPR036410">
    <property type="entry name" value="HSP_DnaJ_Cys-rich_dom_sf"/>
</dbReference>
<proteinExistence type="predicted"/>
<accession>A0A8J5XL85</accession>